<dbReference type="EMBL" id="BGPR01055065">
    <property type="protein sequence ID" value="GBO31720.1"/>
    <property type="molecule type" value="Genomic_DNA"/>
</dbReference>
<dbReference type="OrthoDB" id="128924at2759"/>
<evidence type="ECO:0000256" key="2">
    <source>
        <dbReference type="ARBA" id="ARBA00023054"/>
    </source>
</evidence>
<keyword evidence="5" id="KW-1185">Reference proteome</keyword>
<comment type="similarity">
    <text evidence="1">Belongs to the tropomyosin family.</text>
</comment>
<reference evidence="4 5" key="1">
    <citation type="journal article" date="2019" name="Sci. Rep.">
        <title>Orb-weaving spider Araneus ventricosus genome elucidates the spidroin gene catalogue.</title>
        <authorList>
            <person name="Kono N."/>
            <person name="Nakamura H."/>
            <person name="Ohtoshi R."/>
            <person name="Moran D.A.P."/>
            <person name="Shinohara A."/>
            <person name="Yoshida Y."/>
            <person name="Fujiwara M."/>
            <person name="Mori M."/>
            <person name="Tomita M."/>
            <person name="Arakawa K."/>
        </authorList>
    </citation>
    <scope>NUCLEOTIDE SEQUENCE [LARGE SCALE GENOMIC DNA]</scope>
</reference>
<dbReference type="InterPro" id="IPR000533">
    <property type="entry name" value="Tropomyosin"/>
</dbReference>
<gene>
    <name evidence="4" type="ORF">AVEN_142974_1</name>
</gene>
<sequence length="99" mass="11630">KIVELEEELRVVGNNLKSLEVSEEKNQQKHEAYEAQERLMSSRLQQALQKEESYEMTIRQMTQRLQEVCLCHASGSRAVDCELKHKFLLLNFFIFISSL</sequence>
<dbReference type="SUPFAM" id="SSF57997">
    <property type="entry name" value="Tropomyosin"/>
    <property type="match status" value="1"/>
</dbReference>
<comment type="caution">
    <text evidence="4">The sequence shown here is derived from an EMBL/GenBank/DDBJ whole genome shotgun (WGS) entry which is preliminary data.</text>
</comment>
<proteinExistence type="inferred from homology"/>
<evidence type="ECO:0000313" key="4">
    <source>
        <dbReference type="EMBL" id="GBO31720.1"/>
    </source>
</evidence>
<name>A0A4Y2W6F9_ARAVE</name>
<keyword evidence="2 3" id="KW-0175">Coiled coil</keyword>
<dbReference type="AlphaFoldDB" id="A0A4Y2W6F9"/>
<organism evidence="4 5">
    <name type="scientific">Araneus ventricosus</name>
    <name type="common">Orbweaver spider</name>
    <name type="synonym">Epeira ventricosa</name>
    <dbReference type="NCBI Taxonomy" id="182803"/>
    <lineage>
        <taxon>Eukaryota</taxon>
        <taxon>Metazoa</taxon>
        <taxon>Ecdysozoa</taxon>
        <taxon>Arthropoda</taxon>
        <taxon>Chelicerata</taxon>
        <taxon>Arachnida</taxon>
        <taxon>Araneae</taxon>
        <taxon>Araneomorphae</taxon>
        <taxon>Entelegynae</taxon>
        <taxon>Araneoidea</taxon>
        <taxon>Araneidae</taxon>
        <taxon>Araneus</taxon>
    </lineage>
</organism>
<dbReference type="Gene3D" id="1.20.5.170">
    <property type="match status" value="1"/>
</dbReference>
<accession>A0A4Y2W6F9</accession>
<dbReference type="Proteomes" id="UP000499080">
    <property type="component" value="Unassembled WGS sequence"/>
</dbReference>
<evidence type="ECO:0000313" key="5">
    <source>
        <dbReference type="Proteomes" id="UP000499080"/>
    </source>
</evidence>
<protein>
    <submittedName>
        <fullName evidence="4">Uncharacterized protein</fullName>
    </submittedName>
</protein>
<feature type="coiled-coil region" evidence="3">
    <location>
        <begin position="2"/>
        <end position="64"/>
    </location>
</feature>
<evidence type="ECO:0000256" key="3">
    <source>
        <dbReference type="SAM" id="Coils"/>
    </source>
</evidence>
<evidence type="ECO:0000256" key="1">
    <source>
        <dbReference type="ARBA" id="ARBA00009036"/>
    </source>
</evidence>
<dbReference type="Pfam" id="PF00261">
    <property type="entry name" value="Tropomyosin"/>
    <property type="match status" value="1"/>
</dbReference>
<dbReference type="PANTHER" id="PTHR19269">
    <property type="entry name" value="TROPOMYOSIN"/>
    <property type="match status" value="1"/>
</dbReference>
<feature type="non-terminal residue" evidence="4">
    <location>
        <position position="1"/>
    </location>
</feature>